<dbReference type="OrthoDB" id="3638127at2"/>
<dbReference type="RefSeq" id="WP_120676454.1">
    <property type="nucleotide sequence ID" value="NZ_JBFAYN010000008.1"/>
</dbReference>
<name>A0A3A9YN61_9ACTN</name>
<evidence type="ECO:0000256" key="1">
    <source>
        <dbReference type="SAM" id="MobiDB-lite"/>
    </source>
</evidence>
<dbReference type="Proteomes" id="UP000271548">
    <property type="component" value="Unassembled WGS sequence"/>
</dbReference>
<evidence type="ECO:0000313" key="5">
    <source>
        <dbReference type="Proteomes" id="UP000275865"/>
    </source>
</evidence>
<gene>
    <name evidence="3" type="ORF">D7044_01290</name>
    <name evidence="2" type="ORF">D7147_11305</name>
</gene>
<proteinExistence type="predicted"/>
<evidence type="ECO:0000313" key="3">
    <source>
        <dbReference type="EMBL" id="RKN36317.1"/>
    </source>
</evidence>
<dbReference type="Proteomes" id="UP000275865">
    <property type="component" value="Unassembled WGS sequence"/>
</dbReference>
<protein>
    <submittedName>
        <fullName evidence="3">Uncharacterized protein</fullName>
    </submittedName>
</protein>
<feature type="compositionally biased region" description="Basic and acidic residues" evidence="1">
    <location>
        <begin position="51"/>
        <end position="60"/>
    </location>
</feature>
<evidence type="ECO:0000313" key="2">
    <source>
        <dbReference type="EMBL" id="RKN21340.1"/>
    </source>
</evidence>
<dbReference type="EMBL" id="RAZS01000003">
    <property type="protein sequence ID" value="RKN21340.1"/>
    <property type="molecule type" value="Genomic_DNA"/>
</dbReference>
<comment type="caution">
    <text evidence="3">The sequence shown here is derived from an EMBL/GenBank/DDBJ whole genome shotgun (WGS) entry which is preliminary data.</text>
</comment>
<reference evidence="4 5" key="1">
    <citation type="submission" date="2018-09" db="EMBL/GenBank/DDBJ databases">
        <title>Micromonospora sp. nov. MS1-9, isolated from a root of Musa sp.</title>
        <authorList>
            <person name="Kuncharoen N."/>
            <person name="Kudo T."/>
            <person name="Ohkuma M."/>
            <person name="Yuki M."/>
            <person name="Tanasupawat S."/>
        </authorList>
    </citation>
    <scope>NUCLEOTIDE SEQUENCE [LARGE SCALE GENOMIC DNA]</scope>
    <source>
        <strain evidence="3 5">MS1-9</strain>
        <strain evidence="2 4">NGC1-4</strain>
    </source>
</reference>
<sequence>MSDTNEEPRFTDDECAFLRHARFGELPPAVRPEDRIELTETDPARGAPENAPERWDLRHG</sequence>
<evidence type="ECO:0000313" key="4">
    <source>
        <dbReference type="Proteomes" id="UP000271548"/>
    </source>
</evidence>
<dbReference type="AlphaFoldDB" id="A0A3A9YN61"/>
<feature type="region of interest" description="Disordered" evidence="1">
    <location>
        <begin position="28"/>
        <end position="60"/>
    </location>
</feature>
<keyword evidence="4" id="KW-1185">Reference proteome</keyword>
<organism evidence="3 5">
    <name type="scientific">Micromonospora musae</name>
    <dbReference type="NCBI Taxonomy" id="1894970"/>
    <lineage>
        <taxon>Bacteria</taxon>
        <taxon>Bacillati</taxon>
        <taxon>Actinomycetota</taxon>
        <taxon>Actinomycetes</taxon>
        <taxon>Micromonosporales</taxon>
        <taxon>Micromonosporaceae</taxon>
        <taxon>Micromonospora</taxon>
    </lineage>
</organism>
<accession>A0A3A9YN61</accession>
<dbReference type="EMBL" id="RAZT01000001">
    <property type="protein sequence ID" value="RKN36317.1"/>
    <property type="molecule type" value="Genomic_DNA"/>
</dbReference>